<evidence type="ECO:0000313" key="1">
    <source>
        <dbReference type="EMBL" id="KKM97984.1"/>
    </source>
</evidence>
<organism evidence="1">
    <name type="scientific">marine sediment metagenome</name>
    <dbReference type="NCBI Taxonomy" id="412755"/>
    <lineage>
        <taxon>unclassified sequences</taxon>
        <taxon>metagenomes</taxon>
        <taxon>ecological metagenomes</taxon>
    </lineage>
</organism>
<proteinExistence type="predicted"/>
<gene>
    <name evidence="1" type="ORF">LCGC14_1162480</name>
</gene>
<comment type="caution">
    <text evidence="1">The sequence shown here is derived from an EMBL/GenBank/DDBJ whole genome shotgun (WGS) entry which is preliminary data.</text>
</comment>
<dbReference type="AlphaFoldDB" id="A0A0F9LS36"/>
<sequence length="78" mass="8989">MLSGKQAKRLLDNMQDADELKKIIKLQSDHLDEIAMMLTTTHSFAAFHALCKLQTKYREQIDRILTENGKQNISNDNN</sequence>
<name>A0A0F9LS36_9ZZZZ</name>
<accession>A0A0F9LS36</accession>
<dbReference type="EMBL" id="LAZR01005682">
    <property type="protein sequence ID" value="KKM97984.1"/>
    <property type="molecule type" value="Genomic_DNA"/>
</dbReference>
<protein>
    <submittedName>
        <fullName evidence="1">Uncharacterized protein</fullName>
    </submittedName>
</protein>
<reference evidence="1" key="1">
    <citation type="journal article" date="2015" name="Nature">
        <title>Complex archaea that bridge the gap between prokaryotes and eukaryotes.</title>
        <authorList>
            <person name="Spang A."/>
            <person name="Saw J.H."/>
            <person name="Jorgensen S.L."/>
            <person name="Zaremba-Niedzwiedzka K."/>
            <person name="Martijn J."/>
            <person name="Lind A.E."/>
            <person name="van Eijk R."/>
            <person name="Schleper C."/>
            <person name="Guy L."/>
            <person name="Ettema T.J."/>
        </authorList>
    </citation>
    <scope>NUCLEOTIDE SEQUENCE</scope>
</reference>